<proteinExistence type="predicted"/>
<keyword evidence="1" id="KW-0812">Transmembrane</keyword>
<dbReference type="RefSeq" id="WP_268882451.1">
    <property type="nucleotide sequence ID" value="NZ_CP114029.1"/>
</dbReference>
<evidence type="ECO:0000313" key="3">
    <source>
        <dbReference type="Proteomes" id="UP001164020"/>
    </source>
</evidence>
<keyword evidence="3" id="KW-1185">Reference proteome</keyword>
<accession>A0ABY7C4T5</accession>
<reference evidence="2" key="1">
    <citation type="submission" date="2022-12" db="EMBL/GenBank/DDBJ databases">
        <title>Jiella pelagia sp. nov., isolated from phosphonate enriched culture of Northwest Pacific surface seawater.</title>
        <authorList>
            <person name="Shin D.Y."/>
            <person name="Hwang C.Y."/>
        </authorList>
    </citation>
    <scope>NUCLEOTIDE SEQUENCE</scope>
    <source>
        <strain evidence="2">HL-NP1</strain>
    </source>
</reference>
<feature type="transmembrane region" description="Helical" evidence="1">
    <location>
        <begin position="82"/>
        <end position="105"/>
    </location>
</feature>
<protein>
    <submittedName>
        <fullName evidence="2">Uncharacterized protein</fullName>
    </submittedName>
</protein>
<keyword evidence="1" id="KW-1133">Transmembrane helix</keyword>
<dbReference type="Proteomes" id="UP001164020">
    <property type="component" value="Chromosome"/>
</dbReference>
<dbReference type="EMBL" id="CP114029">
    <property type="protein sequence ID" value="WAP70024.1"/>
    <property type="molecule type" value="Genomic_DNA"/>
</dbReference>
<evidence type="ECO:0000256" key="1">
    <source>
        <dbReference type="SAM" id="Phobius"/>
    </source>
</evidence>
<name>A0ABY7C4T5_9HYPH</name>
<evidence type="ECO:0000313" key="2">
    <source>
        <dbReference type="EMBL" id="WAP70024.1"/>
    </source>
</evidence>
<gene>
    <name evidence="2" type="ORF">OH818_07695</name>
</gene>
<keyword evidence="1" id="KW-0472">Membrane</keyword>
<organism evidence="2 3">
    <name type="scientific">Jiella pelagia</name>
    <dbReference type="NCBI Taxonomy" id="2986949"/>
    <lineage>
        <taxon>Bacteria</taxon>
        <taxon>Pseudomonadati</taxon>
        <taxon>Pseudomonadota</taxon>
        <taxon>Alphaproteobacteria</taxon>
        <taxon>Hyphomicrobiales</taxon>
        <taxon>Aurantimonadaceae</taxon>
        <taxon>Jiella</taxon>
    </lineage>
</organism>
<sequence length="274" mass="30435">MLTAVMGFNFAILQGRETARESYNSERAAENAGKENYEKCVSKPSVQQALECYKATEHTYAEDTRSYSDLNAQWQAAEWTKAAAIIGSLIGGFSLLAASLGVFYVQRTLLETRRIGQAQTRAYLTCSTGVMGRTDGKPQRITCRPCIRNTGQSPAFDIYLEATISYPFSANLSRQWPLSRTGRVSVIGAGSEESGIFIWHQIHVDHDDWDVLWTCGEITVVSTLRWTDVFGKTHSASFTLFENSDSARIDLGEGPSVTGYSMWGHTERIILDES</sequence>